<evidence type="ECO:0000256" key="1">
    <source>
        <dbReference type="SAM" id="Phobius"/>
    </source>
</evidence>
<accession>A0A563W0W2</accession>
<dbReference type="AlphaFoldDB" id="A0A563W0W2"/>
<dbReference type="EMBL" id="CAACVJ010000544">
    <property type="protein sequence ID" value="VEP17306.1"/>
    <property type="molecule type" value="Genomic_DNA"/>
</dbReference>
<proteinExistence type="predicted"/>
<sequence>MNNPTIETDIAEILRDLQSGQKEILKEISDLKVSLETVKGDLKALDTKVEQLDKRVGNSELTNRGILIGLVVVILGGTAKLWGWMPNS</sequence>
<dbReference type="RefSeq" id="WP_144875821.1">
    <property type="nucleotide sequence ID" value="NZ_LR214323.1"/>
</dbReference>
<feature type="transmembrane region" description="Helical" evidence="1">
    <location>
        <begin position="65"/>
        <end position="85"/>
    </location>
</feature>
<evidence type="ECO:0008006" key="4">
    <source>
        <dbReference type="Google" id="ProtNLM"/>
    </source>
</evidence>
<organism evidence="2 3">
    <name type="scientific">Hyella patelloides LEGE 07179</name>
    <dbReference type="NCBI Taxonomy" id="945734"/>
    <lineage>
        <taxon>Bacteria</taxon>
        <taxon>Bacillati</taxon>
        <taxon>Cyanobacteriota</taxon>
        <taxon>Cyanophyceae</taxon>
        <taxon>Pleurocapsales</taxon>
        <taxon>Hyellaceae</taxon>
        <taxon>Hyella</taxon>
    </lineage>
</organism>
<gene>
    <name evidence="2" type="ORF">H1P_5890002</name>
</gene>
<evidence type="ECO:0000313" key="2">
    <source>
        <dbReference type="EMBL" id="VEP17306.1"/>
    </source>
</evidence>
<dbReference type="Proteomes" id="UP000320055">
    <property type="component" value="Unassembled WGS sequence"/>
</dbReference>
<keyword evidence="3" id="KW-1185">Reference proteome</keyword>
<reference evidence="2 3" key="1">
    <citation type="submission" date="2019-01" db="EMBL/GenBank/DDBJ databases">
        <authorList>
            <person name="Brito A."/>
        </authorList>
    </citation>
    <scope>NUCLEOTIDE SEQUENCE [LARGE SCALE GENOMIC DNA]</scope>
    <source>
        <strain evidence="2">1</strain>
    </source>
</reference>
<evidence type="ECO:0000313" key="3">
    <source>
        <dbReference type="Proteomes" id="UP000320055"/>
    </source>
</evidence>
<keyword evidence="1" id="KW-0472">Membrane</keyword>
<keyword evidence="1" id="KW-0812">Transmembrane</keyword>
<keyword evidence="1" id="KW-1133">Transmembrane helix</keyword>
<dbReference type="OrthoDB" id="583143at2"/>
<name>A0A563W0W2_9CYAN</name>
<protein>
    <recommendedName>
        <fullName evidence="4">DUF4164 domain-containing protein</fullName>
    </recommendedName>
</protein>